<dbReference type="InterPro" id="IPR032215">
    <property type="entry name" value="DUF5034"/>
</dbReference>
<proteinExistence type="predicted"/>
<gene>
    <name evidence="1" type="ORF">SAMN04487894_101110</name>
</gene>
<dbReference type="RefSeq" id="WP_090388093.1">
    <property type="nucleotide sequence ID" value="NZ_FMZO01000001.1"/>
</dbReference>
<dbReference type="AlphaFoldDB" id="A0A1G6I686"/>
<evidence type="ECO:0000313" key="2">
    <source>
        <dbReference type="Proteomes" id="UP000198757"/>
    </source>
</evidence>
<keyword evidence="2" id="KW-1185">Reference proteome</keyword>
<protein>
    <submittedName>
        <fullName evidence="1">Uncharacterized protein</fullName>
    </submittedName>
</protein>
<reference evidence="2" key="1">
    <citation type="submission" date="2016-10" db="EMBL/GenBank/DDBJ databases">
        <authorList>
            <person name="Varghese N."/>
            <person name="Submissions S."/>
        </authorList>
    </citation>
    <scope>NUCLEOTIDE SEQUENCE [LARGE SCALE GENOMIC DNA]</scope>
    <source>
        <strain evidence="2">DSM 25811 / CCM 8410 / LMG 26954 / E90</strain>
    </source>
</reference>
<name>A0A1G6I686_NIADE</name>
<sequence length="204" mass="22075">MKSFIAKATLLFCVVTGLPGLFIACKKDADKGELIGGSTTYQYFKLKSLTAKNGDKSNTTGEAKTSIKKEDYIIRITNEVEMTSKPSATTAVASFFINAAHAENLVLVNIDTVKAVKIVTLKNFDQNLSAGSDVTNKFGIGGKTLQDWEILRILSVKPHSFLSVIPITLIGVPETEIKGAQFKVIYTLASGRQLEATTPEVDLL</sequence>
<dbReference type="PROSITE" id="PS51257">
    <property type="entry name" value="PROKAR_LIPOPROTEIN"/>
    <property type="match status" value="1"/>
</dbReference>
<evidence type="ECO:0000313" key="1">
    <source>
        <dbReference type="EMBL" id="SDC02014.1"/>
    </source>
</evidence>
<accession>A0A1G6I686</accession>
<dbReference type="Proteomes" id="UP000198757">
    <property type="component" value="Unassembled WGS sequence"/>
</dbReference>
<organism evidence="1 2">
    <name type="scientific">Niabella drilacis (strain DSM 25811 / CCM 8410 / CCUG 62505 / LMG 26954 / E90)</name>
    <dbReference type="NCBI Taxonomy" id="1285928"/>
    <lineage>
        <taxon>Bacteria</taxon>
        <taxon>Pseudomonadati</taxon>
        <taxon>Bacteroidota</taxon>
        <taxon>Chitinophagia</taxon>
        <taxon>Chitinophagales</taxon>
        <taxon>Chitinophagaceae</taxon>
        <taxon>Niabella</taxon>
    </lineage>
</organism>
<dbReference type="Pfam" id="PF16437">
    <property type="entry name" value="DUF5034"/>
    <property type="match status" value="1"/>
</dbReference>
<dbReference type="EMBL" id="FMZO01000001">
    <property type="protein sequence ID" value="SDC02014.1"/>
    <property type="molecule type" value="Genomic_DNA"/>
</dbReference>